<dbReference type="STRING" id="1288385.ERS137968_03152"/>
<name>A0A0T9PP44_9GAMM</name>
<proteinExistence type="predicted"/>
<keyword evidence="3" id="KW-1185">Reference proteome</keyword>
<organism evidence="1 4">
    <name type="scientific">Yersinia pekkanenii</name>
    <dbReference type="NCBI Taxonomy" id="1288385"/>
    <lineage>
        <taxon>Bacteria</taxon>
        <taxon>Pseudomonadati</taxon>
        <taxon>Pseudomonadota</taxon>
        <taxon>Gammaproteobacteria</taxon>
        <taxon>Enterobacterales</taxon>
        <taxon>Yersiniaceae</taxon>
        <taxon>Yersinia</taxon>
    </lineage>
</organism>
<gene>
    <name evidence="1" type="ORF">ERS008529_01978</name>
    <name evidence="2" type="ORF">ERS137968_03152</name>
</gene>
<dbReference type="InterPro" id="IPR045538">
    <property type="entry name" value="CIS_TMP"/>
</dbReference>
<dbReference type="RefSeq" id="WP_049612737.1">
    <property type="nucleotide sequence ID" value="NZ_CAWMMU010000017.1"/>
</dbReference>
<dbReference type="OrthoDB" id="499748at2"/>
<evidence type="ECO:0000313" key="4">
    <source>
        <dbReference type="Proteomes" id="UP000045840"/>
    </source>
</evidence>
<dbReference type="Pfam" id="PF19268">
    <property type="entry name" value="CIS_TMP"/>
    <property type="match status" value="1"/>
</dbReference>
<reference evidence="1" key="1">
    <citation type="submission" date="2015-03" db="EMBL/GenBank/DDBJ databases">
        <authorList>
            <person name="Murphy D."/>
        </authorList>
    </citation>
    <scope>NUCLEOTIDE SEQUENCE [LARGE SCALE GENOMIC DNA]</scope>
    <source>
        <strain evidence="1">A125KOH2</strain>
    </source>
</reference>
<protein>
    <submittedName>
        <fullName evidence="1">Uncharacterized protein</fullName>
    </submittedName>
</protein>
<accession>A0A0T9PP44</accession>
<sequence>MNQYKPPMKSLVHKSKIAIETCGFSSDKLISQVSHLFHEKLSEIIKGQVHKLTLNRKADLFLGCITLDLGEVKSNVFETQLADKLAIALEKELSAYYDATPTFSPDKARPQPAGLFGSHNVKNRVSVQSEQLLPPQSLAAPFFGPVRGPALIAAVDHYLQQGDWPAALNPHSPMDTGNSRLMEQDLWHHIHRQPQQWLPMLAKHGLKPLGQRRLAMILPPAAQQALCRLLAEGRPEPITMVTQLNHESIATPAPFTTAAERYFGNQSVVAKDNHEAISTQPKWLPQKTSSTVSGLTHGVEIDISDSNLVTTLKGNKPPTWSEAKPVAQPVGVDMTPRSGEVLAVSNAGSLIFWPLLSTFFSVFGLLEKQVFINQQAQVDAVCLLDWLIWGDDEISHGRLPLNKMICGLPIHFDTAWCTPTAEQKVLISEWLEKIRQQLPAWKRMGANDIRTLFLQRPGQIIWLDGAVTIGVHPEAYDALINTWPWPMNMACFNWLQQPLSIQWL</sequence>
<dbReference type="Proteomes" id="UP000045840">
    <property type="component" value="Unassembled WGS sequence"/>
</dbReference>
<reference evidence="2 3" key="2">
    <citation type="submission" date="2015-03" db="EMBL/GenBank/DDBJ databases">
        <authorList>
            <consortium name="Pathogen Informatics"/>
            <person name="Murphy D."/>
        </authorList>
    </citation>
    <scope>NUCLEOTIDE SEQUENCE [LARGE SCALE GENOMIC DNA]</scope>
    <source>
        <strain evidence="3">type strain: CIP110230</strain>
        <strain evidence="2">Type strain: CIP110230</strain>
    </source>
</reference>
<dbReference type="AlphaFoldDB" id="A0A0T9PP44"/>
<dbReference type="EMBL" id="CQAZ01000015">
    <property type="protein sequence ID" value="CNH73110.1"/>
    <property type="molecule type" value="Genomic_DNA"/>
</dbReference>
<dbReference type="EMBL" id="CWJL01000017">
    <property type="protein sequence ID" value="CRY68054.1"/>
    <property type="molecule type" value="Genomic_DNA"/>
</dbReference>
<evidence type="ECO:0000313" key="3">
    <source>
        <dbReference type="Proteomes" id="UP000044625"/>
    </source>
</evidence>
<evidence type="ECO:0000313" key="1">
    <source>
        <dbReference type="EMBL" id="CNH73110.1"/>
    </source>
</evidence>
<dbReference type="Proteomes" id="UP000044625">
    <property type="component" value="Unassembled WGS sequence"/>
</dbReference>
<evidence type="ECO:0000313" key="2">
    <source>
        <dbReference type="EMBL" id="CRY68054.1"/>
    </source>
</evidence>
<reference evidence="4" key="3">
    <citation type="submission" date="2015-03" db="EMBL/GenBank/DDBJ databases">
        <authorList>
            <consortium name="Pathogen Informatics"/>
        </authorList>
    </citation>
    <scope>NUCLEOTIDE SEQUENCE [LARGE SCALE GENOMIC DNA]</scope>
    <source>
        <strain evidence="4">A125KOH2</strain>
    </source>
</reference>